<dbReference type="AGR" id="WB:WBGene00012361"/>
<name>O18180_CAEEL</name>
<dbReference type="eggNOG" id="KOG1715">
    <property type="taxonomic scope" value="Eukaryota"/>
</dbReference>
<keyword evidence="9" id="KW-1267">Proteomics identification</keyword>
<dbReference type="OMA" id="LEDKWGV"/>
<dbReference type="Pfam" id="PF16320">
    <property type="entry name" value="Ribosomal_L12_N"/>
    <property type="match status" value="1"/>
</dbReference>
<keyword evidence="3" id="KW-0687">Ribonucleoprotein</keyword>
<dbReference type="EMBL" id="BX284603">
    <property type="protein sequence ID" value="CAB07857.1"/>
    <property type="molecule type" value="Genomic_DNA"/>
</dbReference>
<evidence type="ECO:0007829" key="9">
    <source>
        <dbReference type="PeptideAtlas" id="O18180"/>
    </source>
</evidence>
<dbReference type="IntAct" id="O18180">
    <property type="interactions" value="3"/>
</dbReference>
<evidence type="ECO:0000256" key="1">
    <source>
        <dbReference type="ARBA" id="ARBA00007197"/>
    </source>
</evidence>
<dbReference type="GO" id="GO:0006412">
    <property type="term" value="P:translation"/>
    <property type="evidence" value="ECO:0000318"/>
    <property type="project" value="GO_Central"/>
</dbReference>
<evidence type="ECO:0000256" key="2">
    <source>
        <dbReference type="ARBA" id="ARBA00022980"/>
    </source>
</evidence>
<comment type="interaction">
    <interactant intactId="EBI-320420">
        <id>O18180</id>
    </interactant>
    <interactant intactId="EBI-329716">
        <id>Q9N3T6</id>
        <label>CELE_Y47G6A.14</label>
    </interactant>
    <organismsDiffer>false</organismsDiffer>
    <experiments>3</experiments>
</comment>
<dbReference type="InterPro" id="IPR000206">
    <property type="entry name" value="Ribosomal_bL12"/>
</dbReference>
<evidence type="ECO:0000313" key="6">
    <source>
        <dbReference type="EMBL" id="CAB07857.1"/>
    </source>
</evidence>
<dbReference type="Reactome" id="R-CEL-9937383">
    <property type="pathway name" value="Mitochondrial ribosome-associated quality control"/>
</dbReference>
<dbReference type="InterPro" id="IPR014719">
    <property type="entry name" value="Ribosomal_bL12_C/ClpS-like"/>
</dbReference>
<dbReference type="InterPro" id="IPR013823">
    <property type="entry name" value="Ribosomal_bL12_C"/>
</dbReference>
<dbReference type="SUPFAM" id="SSF48300">
    <property type="entry name" value="Ribosomal protein L7/12, oligomerisation (N-terminal) domain"/>
    <property type="match status" value="1"/>
</dbReference>
<dbReference type="FunFam" id="3.30.1390.10:FF:000001">
    <property type="entry name" value="50S ribosomal protein L7/L12"/>
    <property type="match status" value="1"/>
</dbReference>
<dbReference type="InParanoid" id="O18180"/>
<evidence type="ECO:0000256" key="3">
    <source>
        <dbReference type="ARBA" id="ARBA00023274"/>
    </source>
</evidence>
<dbReference type="Gene3D" id="1.20.5.710">
    <property type="entry name" value="Single helix bin"/>
    <property type="match status" value="1"/>
</dbReference>
<dbReference type="Bgee" id="WBGene00012361">
    <property type="expression patterns" value="Expressed in pharyngeal muscle cell (C elegans) and 4 other cell types or tissues"/>
</dbReference>
<dbReference type="Gene3D" id="3.30.1390.10">
    <property type="match status" value="1"/>
</dbReference>
<dbReference type="MINT" id="O18180"/>
<dbReference type="CTD" id="176495"/>
<dbReference type="GeneID" id="176495"/>
<dbReference type="FunCoup" id="O18180">
    <property type="interactions" value="1690"/>
</dbReference>
<dbReference type="KEGG" id="cel:CELE_W09D10.3"/>
<dbReference type="AlphaFoldDB" id="O18180"/>
<dbReference type="HOGENOM" id="CLU_086499_0_2_1"/>
<dbReference type="InterPro" id="IPR036235">
    <property type="entry name" value="Ribosomal_bL12_oligo_N_sf"/>
</dbReference>
<dbReference type="DIP" id="DIP-25893N"/>
<dbReference type="PANTHER" id="PTHR45987">
    <property type="entry name" value="39S RIBOSOMAL PROTEIN L12"/>
    <property type="match status" value="1"/>
</dbReference>
<proteinExistence type="evidence at protein level"/>
<evidence type="ECO:0000313" key="8">
    <source>
        <dbReference type="WormBase" id="W09D10.3"/>
    </source>
</evidence>
<dbReference type="GO" id="GO:0003729">
    <property type="term" value="F:mRNA binding"/>
    <property type="evidence" value="ECO:0000318"/>
    <property type="project" value="GO_Central"/>
</dbReference>
<dbReference type="SMR" id="O18180"/>
<gene>
    <name evidence="6 8" type="primary">mrpl-12</name>
    <name evidence="6" type="ORF">CELE_W09D10.3</name>
    <name evidence="8" type="ORF">W09D10.3</name>
</gene>
<dbReference type="InterPro" id="IPR008932">
    <property type="entry name" value="Ribosomal_bL12_oligo"/>
</dbReference>
<dbReference type="PeptideAtlas" id="O18180"/>
<evidence type="ECO:0000259" key="4">
    <source>
        <dbReference type="Pfam" id="PF00542"/>
    </source>
</evidence>
<dbReference type="OrthoDB" id="250175at2759"/>
<feature type="domain" description="Large ribosomal subunit protein bL12 oligomerization" evidence="5">
    <location>
        <begin position="46"/>
        <end position="92"/>
    </location>
</feature>
<evidence type="ECO:0000313" key="7">
    <source>
        <dbReference type="Proteomes" id="UP000001940"/>
    </source>
</evidence>
<accession>O18180</accession>
<dbReference type="Reactome" id="R-CEL-9837999">
    <property type="pathway name" value="Mitochondrial protein degradation"/>
</dbReference>
<dbReference type="PhylomeDB" id="O18180"/>
<dbReference type="PaxDb" id="6239-W09D10.3"/>
<dbReference type="STRING" id="6239.W09D10.3.1"/>
<keyword evidence="7" id="KW-1185">Reference proteome</keyword>
<dbReference type="Pfam" id="PF00542">
    <property type="entry name" value="Ribosomal_L12"/>
    <property type="match status" value="1"/>
</dbReference>
<comment type="similarity">
    <text evidence="1">Belongs to the bacterial ribosomal protein bL12 family.</text>
</comment>
<reference evidence="6 7" key="1">
    <citation type="journal article" date="1998" name="Science">
        <title>Genome sequence of the nematode C. elegans: a platform for investigating biology.</title>
        <authorList>
            <consortium name="The C. elegans sequencing consortium"/>
            <person name="Sulson J.E."/>
            <person name="Waterston R."/>
        </authorList>
    </citation>
    <scope>NUCLEOTIDE SEQUENCE [LARGE SCALE GENOMIC DNA]</scope>
    <source>
        <strain evidence="6 7">Bristol N2</strain>
    </source>
</reference>
<dbReference type="Reactome" id="R-CEL-5389840">
    <property type="pathway name" value="Mitochondrial translation elongation"/>
</dbReference>
<dbReference type="UCSC" id="W09D10.3">
    <property type="organism name" value="c. elegans"/>
</dbReference>
<sequence>MLSRTLRPISKVLRSSAKYSQAAGLPLNEGSPAPLPSEDRAISAKVSSLVEEIANLSLLDVSDLNWALKKRLNIPDQPLMAAAAAAPAAQAEAEAASDVPQKMTFTVKLTKFDDTKKIAIIKEIRNAIPGLNLVQAKKFVETAPVNVKEDLGKAEADELKAILEKAGATIEIV</sequence>
<dbReference type="SUPFAM" id="SSF54736">
    <property type="entry name" value="ClpS-like"/>
    <property type="match status" value="1"/>
</dbReference>
<dbReference type="Proteomes" id="UP000001940">
    <property type="component" value="Chromosome III"/>
</dbReference>
<evidence type="ECO:0000259" key="5">
    <source>
        <dbReference type="Pfam" id="PF16320"/>
    </source>
</evidence>
<dbReference type="PANTHER" id="PTHR45987:SF4">
    <property type="entry name" value="LARGE RIBOSOMAL SUBUNIT PROTEIN BL12M"/>
    <property type="match status" value="1"/>
</dbReference>
<feature type="domain" description="Large ribosomal subunit protein bL12 C-terminal" evidence="4">
    <location>
        <begin position="105"/>
        <end position="172"/>
    </location>
</feature>
<protein>
    <submittedName>
        <fullName evidence="6">Mitochondrial Ribosomal Protein, Large</fullName>
    </submittedName>
</protein>
<organism evidence="6 7">
    <name type="scientific">Caenorhabditis elegans</name>
    <dbReference type="NCBI Taxonomy" id="6239"/>
    <lineage>
        <taxon>Eukaryota</taxon>
        <taxon>Metazoa</taxon>
        <taxon>Ecdysozoa</taxon>
        <taxon>Nematoda</taxon>
        <taxon>Chromadorea</taxon>
        <taxon>Rhabditida</taxon>
        <taxon>Rhabditina</taxon>
        <taxon>Rhabditomorpha</taxon>
        <taxon>Rhabditoidea</taxon>
        <taxon>Rhabditidae</taxon>
        <taxon>Peloderinae</taxon>
        <taxon>Caenorhabditis</taxon>
    </lineage>
</organism>
<dbReference type="RefSeq" id="NP_001366927.1">
    <property type="nucleotide sequence ID" value="NM_001379914.3"/>
</dbReference>
<dbReference type="GO" id="GO:0005762">
    <property type="term" value="C:mitochondrial large ribosomal subunit"/>
    <property type="evidence" value="ECO:0000318"/>
    <property type="project" value="GO_Central"/>
</dbReference>
<dbReference type="HAMAP" id="MF_00368">
    <property type="entry name" value="Ribosomal_bL12"/>
    <property type="match status" value="1"/>
</dbReference>
<dbReference type="CDD" id="cd00387">
    <property type="entry name" value="Ribosomal_L7_L12"/>
    <property type="match status" value="1"/>
</dbReference>
<dbReference type="WormBase" id="W09D10.3">
    <property type="protein sequence ID" value="CE16564"/>
    <property type="gene ID" value="WBGene00012361"/>
    <property type="gene designation" value="mrpl-12"/>
</dbReference>
<keyword evidence="2 6" id="KW-0689">Ribosomal protein</keyword>
<dbReference type="GO" id="GO:0003735">
    <property type="term" value="F:structural constituent of ribosome"/>
    <property type="evidence" value="ECO:0000318"/>
    <property type="project" value="GO_Central"/>
</dbReference>
<dbReference type="PIR" id="T26299">
    <property type="entry name" value="T26299"/>
</dbReference>
<dbReference type="Reactome" id="R-CEL-5419276">
    <property type="pathway name" value="Mitochondrial translation termination"/>
</dbReference>